<organism evidence="2 3">
    <name type="scientific">Penstemon smallii</name>
    <dbReference type="NCBI Taxonomy" id="265156"/>
    <lineage>
        <taxon>Eukaryota</taxon>
        <taxon>Viridiplantae</taxon>
        <taxon>Streptophyta</taxon>
        <taxon>Embryophyta</taxon>
        <taxon>Tracheophyta</taxon>
        <taxon>Spermatophyta</taxon>
        <taxon>Magnoliopsida</taxon>
        <taxon>eudicotyledons</taxon>
        <taxon>Gunneridae</taxon>
        <taxon>Pentapetalae</taxon>
        <taxon>asterids</taxon>
        <taxon>lamiids</taxon>
        <taxon>Lamiales</taxon>
        <taxon>Plantaginaceae</taxon>
        <taxon>Cheloneae</taxon>
        <taxon>Penstemon</taxon>
    </lineage>
</organism>
<reference evidence="2 3" key="1">
    <citation type="submission" date="2024-12" db="EMBL/GenBank/DDBJ databases">
        <title>The unique morphological basis and parallel evolutionary history of personate flowers in Penstemon.</title>
        <authorList>
            <person name="Depatie T.H."/>
            <person name="Wessinger C.A."/>
        </authorList>
    </citation>
    <scope>NUCLEOTIDE SEQUENCE [LARGE SCALE GENOMIC DNA]</scope>
    <source>
        <strain evidence="2">WTNN_2</strain>
        <tissue evidence="2">Leaf</tissue>
    </source>
</reference>
<dbReference type="EMBL" id="JBJXBP010000003">
    <property type="protein sequence ID" value="KAL3839273.1"/>
    <property type="molecule type" value="Genomic_DNA"/>
</dbReference>
<dbReference type="AlphaFoldDB" id="A0ABD3TS81"/>
<gene>
    <name evidence="2" type="ORF">ACJIZ3_023864</name>
</gene>
<protein>
    <submittedName>
        <fullName evidence="2">Uncharacterized protein</fullName>
    </submittedName>
</protein>
<keyword evidence="3" id="KW-1185">Reference proteome</keyword>
<comment type="caution">
    <text evidence="2">The sequence shown here is derived from an EMBL/GenBank/DDBJ whole genome shotgun (WGS) entry which is preliminary data.</text>
</comment>
<accession>A0ABD3TS81</accession>
<feature type="region of interest" description="Disordered" evidence="1">
    <location>
        <begin position="240"/>
        <end position="275"/>
    </location>
</feature>
<sequence length="403" mass="46548">MNLTKLVITCLVEGIREKQRTGNKYVRGCLAFFMLFYFEHVKTKFQSWDNRPVPSLSLWDQNAIKQMIGVIKTSDWYKLKENSICTIMSHLCKGDIHSSAKFMKDEDGIKDESKGGTEFHQNIGENVKPNDQLSSIVEMLDRLEKLIKGFSESVTPTYQLSNTVERLDRLEKFIIGVNEDLTNRLDGLVDKAMMRFRNELETSTIKVENSFNVILQQLHKRNYVGSQTKKPFENQNEYVQNDHDRHHNSHNEVERTNIPTRSKKCNSKESTPQKMTKDIHPTFNIENDVSCKDVSSASNNVQHRGSEVPTTKKIVSPTLKPKSITSSLSATLAQRIRIHNRRLSKPGSYEKSPWLVKKPTNKRTKKTMKLNNETNEEVCLKYVIIFLFDIDKFLVLNSILFDV</sequence>
<feature type="compositionally biased region" description="Basic and acidic residues" evidence="1">
    <location>
        <begin position="240"/>
        <end position="255"/>
    </location>
</feature>
<dbReference type="Proteomes" id="UP001634393">
    <property type="component" value="Unassembled WGS sequence"/>
</dbReference>
<evidence type="ECO:0000313" key="3">
    <source>
        <dbReference type="Proteomes" id="UP001634393"/>
    </source>
</evidence>
<evidence type="ECO:0000313" key="2">
    <source>
        <dbReference type="EMBL" id="KAL3839273.1"/>
    </source>
</evidence>
<evidence type="ECO:0000256" key="1">
    <source>
        <dbReference type="SAM" id="MobiDB-lite"/>
    </source>
</evidence>
<proteinExistence type="predicted"/>
<name>A0ABD3TS81_9LAMI</name>